<sequence>MRLSSTVTSRSRVSGARPCSGRGRFVSEARPRWEAAQDITRRLPWWRNSVVRHGRDLDGGDLWQLSDASVEFMGEVHVGGARVVVHAQRNGQLPGDVLVQSEHLVLGERLIRHRGQQHRRRACLLGILGQREYLRGPQRVDADDDGGLFGGLDGDPRRPGALLAGEVGVASGGAS</sequence>
<proteinExistence type="predicted"/>
<feature type="region of interest" description="Disordered" evidence="1">
    <location>
        <begin position="1"/>
        <end position="21"/>
    </location>
</feature>
<dbReference type="AlphaFoldDB" id="D7C9M8"/>
<dbReference type="KEGG" id="sbh:SBI_09622"/>
<feature type="compositionally biased region" description="Low complexity" evidence="1">
    <location>
        <begin position="1"/>
        <end position="14"/>
    </location>
</feature>
<organism evidence="2 3">
    <name type="scientific">Streptomyces bingchenggensis (strain BCW-1)</name>
    <dbReference type="NCBI Taxonomy" id="749414"/>
    <lineage>
        <taxon>Bacteria</taxon>
        <taxon>Bacillati</taxon>
        <taxon>Actinomycetota</taxon>
        <taxon>Actinomycetes</taxon>
        <taxon>Kitasatosporales</taxon>
        <taxon>Streptomycetaceae</taxon>
        <taxon>Streptomyces</taxon>
    </lineage>
</organism>
<dbReference type="HOGENOM" id="CLU_1531661_0_0_11"/>
<keyword evidence="3" id="KW-1185">Reference proteome</keyword>
<dbReference type="EMBL" id="CP002047">
    <property type="protein sequence ID" value="ADI12740.1"/>
    <property type="molecule type" value="Genomic_DNA"/>
</dbReference>
<evidence type="ECO:0000313" key="3">
    <source>
        <dbReference type="Proteomes" id="UP000000377"/>
    </source>
</evidence>
<evidence type="ECO:0000256" key="1">
    <source>
        <dbReference type="SAM" id="MobiDB-lite"/>
    </source>
</evidence>
<name>D7C9M8_STRBB</name>
<reference evidence="2 3" key="1">
    <citation type="journal article" date="2010" name="J. Bacteriol.">
        <title>Genome sequence of the milbemycin-producing bacterium Streptomyces bingchenggensis.</title>
        <authorList>
            <person name="Wang X.J."/>
            <person name="Yan Y.J."/>
            <person name="Zhang B."/>
            <person name="An J."/>
            <person name="Wang J.J."/>
            <person name="Tian J."/>
            <person name="Jiang L."/>
            <person name="Chen Y.H."/>
            <person name="Huang S.X."/>
            <person name="Yin M."/>
            <person name="Zhang J."/>
            <person name="Gao A.L."/>
            <person name="Liu C.X."/>
            <person name="Zhu Z.X."/>
            <person name="Xiang W.S."/>
        </authorList>
    </citation>
    <scope>NUCLEOTIDE SEQUENCE [LARGE SCALE GENOMIC DNA]</scope>
    <source>
        <strain evidence="2 3">BCW-1</strain>
    </source>
</reference>
<protein>
    <submittedName>
        <fullName evidence="2">Uncharacterized protein</fullName>
    </submittedName>
</protein>
<accession>D7C9M8</accession>
<dbReference type="Proteomes" id="UP000000377">
    <property type="component" value="Chromosome"/>
</dbReference>
<gene>
    <name evidence="2" type="ordered locus">SBI_09622</name>
</gene>
<evidence type="ECO:0000313" key="2">
    <source>
        <dbReference type="EMBL" id="ADI12740.1"/>
    </source>
</evidence>